<comment type="caution">
    <text evidence="1">The sequence shown here is derived from an EMBL/GenBank/DDBJ whole genome shotgun (WGS) entry which is preliminary data.</text>
</comment>
<organism evidence="1 2">
    <name type="scientific">Pistacia integerrima</name>
    <dbReference type="NCBI Taxonomy" id="434235"/>
    <lineage>
        <taxon>Eukaryota</taxon>
        <taxon>Viridiplantae</taxon>
        <taxon>Streptophyta</taxon>
        <taxon>Embryophyta</taxon>
        <taxon>Tracheophyta</taxon>
        <taxon>Spermatophyta</taxon>
        <taxon>Magnoliopsida</taxon>
        <taxon>eudicotyledons</taxon>
        <taxon>Gunneridae</taxon>
        <taxon>Pentapetalae</taxon>
        <taxon>rosids</taxon>
        <taxon>malvids</taxon>
        <taxon>Sapindales</taxon>
        <taxon>Anacardiaceae</taxon>
        <taxon>Pistacia</taxon>
    </lineage>
</organism>
<proteinExistence type="predicted"/>
<sequence>MEGEEKPLVMERKTLEIEESVMMEKDGGLQKGCMNESKKLWEIAGPVILASVSEFSISFITAAFVGHLGELEFAAVSISQNVIEGFVYGIMLGMGSALETLSGQAVGAGRFEMLGIYLQRSFVVTCTTALCLTPVYIYASPLLQLIRQDKRISELAGQYSLWVIPQLFAYAINFPIQKFLQSQSRVWVMTMISVATLLLHVLLTWIFVAKLNHGIVGAAMAGNISWWLMVCAMSYYVVSGRFPAAWNGFSFMAFRSLCSFVKLSLASAVMFCLELWYYTAVILMVGWLKNPEIAVDAISICMNLQLWFVMIALGFNAAISVRVSNELGAGHPKATKFAIVVAIMTSTTMGSLFTVAIVATKNQFPKMFTDKAAVIRETSKLGFFLAATIFLNSIQPVLYGVAVGAGWQVLVALINVSCYYIFGLPVSALLGYKFNYGVYGIWSGLLLGCFMQTLFLSCLIARTKWQKEALLAEARMKTWGSKPNE</sequence>
<dbReference type="EMBL" id="CM047749">
    <property type="protein sequence ID" value="KAJ0010149.1"/>
    <property type="molecule type" value="Genomic_DNA"/>
</dbReference>
<dbReference type="Proteomes" id="UP001163603">
    <property type="component" value="Chromosome 14"/>
</dbReference>
<gene>
    <name evidence="1" type="ORF">Pint_34567</name>
</gene>
<name>A0ACC0X615_9ROSI</name>
<protein>
    <submittedName>
        <fullName evidence="1">Uncharacterized protein</fullName>
    </submittedName>
</protein>
<evidence type="ECO:0000313" key="1">
    <source>
        <dbReference type="EMBL" id="KAJ0010149.1"/>
    </source>
</evidence>
<accession>A0ACC0X615</accession>
<evidence type="ECO:0000313" key="2">
    <source>
        <dbReference type="Proteomes" id="UP001163603"/>
    </source>
</evidence>
<keyword evidence="2" id="KW-1185">Reference proteome</keyword>
<reference evidence="2" key="1">
    <citation type="journal article" date="2023" name="G3 (Bethesda)">
        <title>Genome assembly and association tests identify interacting loci associated with vigor, precocity, and sex in interspecific pistachio rootstocks.</title>
        <authorList>
            <person name="Palmer W."/>
            <person name="Jacygrad E."/>
            <person name="Sagayaradj S."/>
            <person name="Cavanaugh K."/>
            <person name="Han R."/>
            <person name="Bertier L."/>
            <person name="Beede B."/>
            <person name="Kafkas S."/>
            <person name="Golino D."/>
            <person name="Preece J."/>
            <person name="Michelmore R."/>
        </authorList>
    </citation>
    <scope>NUCLEOTIDE SEQUENCE [LARGE SCALE GENOMIC DNA]</scope>
</reference>